<dbReference type="PRINTS" id="PR00508">
    <property type="entry name" value="S21N4MTFRASE"/>
</dbReference>
<keyword evidence="12" id="KW-1185">Reference proteome</keyword>
<evidence type="ECO:0000313" key="11">
    <source>
        <dbReference type="EMBL" id="UYV96924.1"/>
    </source>
</evidence>
<dbReference type="Pfam" id="PF01555">
    <property type="entry name" value="N6_N4_Mtase"/>
    <property type="match status" value="1"/>
</dbReference>
<dbReference type="InterPro" id="IPR002941">
    <property type="entry name" value="DNA_methylase_N4/N6"/>
</dbReference>
<evidence type="ECO:0000256" key="6">
    <source>
        <dbReference type="ARBA" id="ARBA00023125"/>
    </source>
</evidence>
<evidence type="ECO:0000256" key="4">
    <source>
        <dbReference type="ARBA" id="ARBA00022691"/>
    </source>
</evidence>
<evidence type="ECO:0000256" key="1">
    <source>
        <dbReference type="ARBA" id="ARBA00010203"/>
    </source>
</evidence>
<dbReference type="InterPro" id="IPR017985">
    <property type="entry name" value="MeTrfase_CN4_CS"/>
</dbReference>
<proteinExistence type="inferred from homology"/>
<sequence length="334" mass="36258">MGESVNVLHVGDALEELRKLPSDSVDMCLTSPPYFRLRDYGARGQLGLEANVDSWAEAIRLIAGEVRRVLVPTGTFWLNLGDTYANHPRQGAPSKSLLLAPERVAQLLQQDGWIVRNKIIWAKPNPMPSSVGDRLTATHEVIYLFAKQGRYHFDLDAIRRPHRSRPGKPPRPATRRPGKERWRGPNADSITGLAAMKALGSVGHPLGKNPGDVWTIATAAGKGSHHAAFPESLAKQCIQAGAPEARCATCRAPWRRPIRRLGATATRLALQATCGHAGEPEPGIVLDPFMGSGSTAVVAEALGRHWVGIELNPTFAQEARARIAAARPRSPPRV</sequence>
<evidence type="ECO:0000256" key="5">
    <source>
        <dbReference type="ARBA" id="ARBA00022747"/>
    </source>
</evidence>
<evidence type="ECO:0000259" key="10">
    <source>
        <dbReference type="Pfam" id="PF01555"/>
    </source>
</evidence>
<dbReference type="REBASE" id="673419">
    <property type="entry name" value="M.PurSD1ORF18015P"/>
</dbReference>
<protein>
    <recommendedName>
        <fullName evidence="8">Methyltransferase</fullName>
        <ecNumber evidence="8">2.1.1.-</ecNumber>
    </recommendedName>
</protein>
<dbReference type="Proteomes" id="UP001163293">
    <property type="component" value="Chromosome"/>
</dbReference>
<dbReference type="GO" id="GO:0008170">
    <property type="term" value="F:N-methyltransferase activity"/>
    <property type="evidence" value="ECO:0007669"/>
    <property type="project" value="InterPro"/>
</dbReference>
<evidence type="ECO:0000313" key="12">
    <source>
        <dbReference type="Proteomes" id="UP001163293"/>
    </source>
</evidence>
<comment type="catalytic activity">
    <reaction evidence="7">
        <text>a 2'-deoxycytidine in DNA + S-adenosyl-L-methionine = an N(4)-methyl-2'-deoxycytidine in DNA + S-adenosyl-L-homocysteine + H(+)</text>
        <dbReference type="Rhea" id="RHEA:16857"/>
        <dbReference type="Rhea" id="RHEA-COMP:11369"/>
        <dbReference type="Rhea" id="RHEA-COMP:13674"/>
        <dbReference type="ChEBI" id="CHEBI:15378"/>
        <dbReference type="ChEBI" id="CHEBI:57856"/>
        <dbReference type="ChEBI" id="CHEBI:59789"/>
        <dbReference type="ChEBI" id="CHEBI:85452"/>
        <dbReference type="ChEBI" id="CHEBI:137933"/>
        <dbReference type="EC" id="2.1.1.113"/>
    </reaction>
</comment>
<evidence type="ECO:0000256" key="9">
    <source>
        <dbReference type="SAM" id="MobiDB-lite"/>
    </source>
</evidence>
<feature type="compositionally biased region" description="Basic residues" evidence="9">
    <location>
        <begin position="160"/>
        <end position="176"/>
    </location>
</feature>
<evidence type="ECO:0000256" key="3">
    <source>
        <dbReference type="ARBA" id="ARBA00022679"/>
    </source>
</evidence>
<reference evidence="11" key="1">
    <citation type="submission" date="2022-07" db="EMBL/GenBank/DDBJ databases">
        <authorList>
            <person name="Wu T."/>
        </authorList>
    </citation>
    <scope>NUCLEOTIDE SEQUENCE</scope>
    <source>
        <strain evidence="11">SD-1</strain>
    </source>
</reference>
<keyword evidence="3" id="KW-0808">Transferase</keyword>
<keyword evidence="4" id="KW-0949">S-adenosyl-L-methionine</keyword>
<dbReference type="Gene3D" id="3.40.50.150">
    <property type="entry name" value="Vaccinia Virus protein VP39"/>
    <property type="match status" value="1"/>
</dbReference>
<dbReference type="GO" id="GO:0003677">
    <property type="term" value="F:DNA binding"/>
    <property type="evidence" value="ECO:0007669"/>
    <property type="project" value="UniProtKB-KW"/>
</dbReference>
<organism evidence="11 12">
    <name type="scientific">Paenarthrobacter ureafaciens</name>
    <dbReference type="NCBI Taxonomy" id="37931"/>
    <lineage>
        <taxon>Bacteria</taxon>
        <taxon>Bacillati</taxon>
        <taxon>Actinomycetota</taxon>
        <taxon>Actinomycetes</taxon>
        <taxon>Micrococcales</taxon>
        <taxon>Micrococcaceae</taxon>
        <taxon>Paenarthrobacter</taxon>
    </lineage>
</organism>
<evidence type="ECO:0000256" key="8">
    <source>
        <dbReference type="RuleBase" id="RU362026"/>
    </source>
</evidence>
<dbReference type="AlphaFoldDB" id="A0AAX3EIH4"/>
<feature type="region of interest" description="Disordered" evidence="9">
    <location>
        <begin position="158"/>
        <end position="186"/>
    </location>
</feature>
<comment type="similarity">
    <text evidence="1">Belongs to the N(4)/N(6)-methyltransferase family. N(4) subfamily.</text>
</comment>
<evidence type="ECO:0000256" key="7">
    <source>
        <dbReference type="ARBA" id="ARBA00049120"/>
    </source>
</evidence>
<dbReference type="GO" id="GO:0009307">
    <property type="term" value="P:DNA restriction-modification system"/>
    <property type="evidence" value="ECO:0007669"/>
    <property type="project" value="UniProtKB-KW"/>
</dbReference>
<dbReference type="GO" id="GO:0015667">
    <property type="term" value="F:site-specific DNA-methyltransferase (cytosine-N4-specific) activity"/>
    <property type="evidence" value="ECO:0007669"/>
    <property type="project" value="UniProtKB-EC"/>
</dbReference>
<dbReference type="InterPro" id="IPR029063">
    <property type="entry name" value="SAM-dependent_MTases_sf"/>
</dbReference>
<dbReference type="SUPFAM" id="SSF53335">
    <property type="entry name" value="S-adenosyl-L-methionine-dependent methyltransferases"/>
    <property type="match status" value="1"/>
</dbReference>
<dbReference type="InterPro" id="IPR001091">
    <property type="entry name" value="RM_Methyltransferase"/>
</dbReference>
<gene>
    <name evidence="11" type="ORF">NL394_18015</name>
</gene>
<keyword evidence="5" id="KW-0680">Restriction system</keyword>
<dbReference type="EMBL" id="CP101185">
    <property type="protein sequence ID" value="UYV96924.1"/>
    <property type="molecule type" value="Genomic_DNA"/>
</dbReference>
<keyword evidence="6" id="KW-0238">DNA-binding</keyword>
<dbReference type="PROSITE" id="PS00093">
    <property type="entry name" value="N4_MTASE"/>
    <property type="match status" value="1"/>
</dbReference>
<evidence type="ECO:0000256" key="2">
    <source>
        <dbReference type="ARBA" id="ARBA00022603"/>
    </source>
</evidence>
<name>A0AAX3EIH4_PAEUR</name>
<dbReference type="GO" id="GO:0032259">
    <property type="term" value="P:methylation"/>
    <property type="evidence" value="ECO:0007669"/>
    <property type="project" value="UniProtKB-KW"/>
</dbReference>
<keyword evidence="2 11" id="KW-0489">Methyltransferase</keyword>
<accession>A0AAX3EIH4</accession>
<dbReference type="EC" id="2.1.1.-" evidence="8"/>
<dbReference type="RefSeq" id="WP_069695942.1">
    <property type="nucleotide sequence ID" value="NZ_CP043010.1"/>
</dbReference>
<feature type="domain" description="DNA methylase N-4/N-6" evidence="10">
    <location>
        <begin position="25"/>
        <end position="319"/>
    </location>
</feature>